<sequence>MHEKDQMIDIIKLITDIKHGKLSSSYDIAARTEQLLENLISHGKWNTAQELMNLIKLRLKKIVDLLPQEATTNNIMRHILKIIRDEYDAGFKSKAEGQQTLHHLVTADSDTDSTDYSKPLPSLKLALLDHLAEYKVELEASGDNIASQASEHIHSNEVILTVGKSNTVKKFLKFAAKTRKYHVIVVESAPDYQGHVMAASLAKSNIQTIVIPDSAVFAMMSRVNKVIIGTYTVMANGGLRAASGVNSVALAAKHYSVPVMVLVHMYKLSPIHACAYEQDTFNIFASPADVLPYSSGPVLNKVHIYNPIFDYVPPELVTLFITHQGGNAASYVYRLLSELYHPDDYYL</sequence>
<keyword evidence="1" id="KW-0648">Protein biosynthesis</keyword>
<reference evidence="1" key="1">
    <citation type="submission" date="2022-04" db="EMBL/GenBank/DDBJ databases">
        <title>Chromosome-scale genome assembly of Holotrichia oblita Faldermann.</title>
        <authorList>
            <person name="Rongchong L."/>
        </authorList>
    </citation>
    <scope>NUCLEOTIDE SEQUENCE</scope>
    <source>
        <strain evidence="1">81SQS9</strain>
    </source>
</reference>
<comment type="caution">
    <text evidence="1">The sequence shown here is derived from an EMBL/GenBank/DDBJ whole genome shotgun (WGS) entry which is preliminary data.</text>
</comment>
<dbReference type="Proteomes" id="UP001056778">
    <property type="component" value="Chromosome 7"/>
</dbReference>
<accession>A0ACB9SVX0</accession>
<proteinExistence type="predicted"/>
<evidence type="ECO:0000313" key="2">
    <source>
        <dbReference type="Proteomes" id="UP001056778"/>
    </source>
</evidence>
<protein>
    <submittedName>
        <fullName evidence="1">Translation initiation factor eif-2b subunit beta</fullName>
    </submittedName>
</protein>
<evidence type="ECO:0000313" key="1">
    <source>
        <dbReference type="EMBL" id="KAI4458700.1"/>
    </source>
</evidence>
<keyword evidence="2" id="KW-1185">Reference proteome</keyword>
<keyword evidence="1" id="KW-0396">Initiation factor</keyword>
<dbReference type="EMBL" id="CM043021">
    <property type="protein sequence ID" value="KAI4458700.1"/>
    <property type="molecule type" value="Genomic_DNA"/>
</dbReference>
<gene>
    <name evidence="1" type="ORF">MML48_7g00010041</name>
</gene>
<name>A0ACB9SVX0_HOLOL</name>
<organism evidence="1 2">
    <name type="scientific">Holotrichia oblita</name>
    <name type="common">Chafer beetle</name>
    <dbReference type="NCBI Taxonomy" id="644536"/>
    <lineage>
        <taxon>Eukaryota</taxon>
        <taxon>Metazoa</taxon>
        <taxon>Ecdysozoa</taxon>
        <taxon>Arthropoda</taxon>
        <taxon>Hexapoda</taxon>
        <taxon>Insecta</taxon>
        <taxon>Pterygota</taxon>
        <taxon>Neoptera</taxon>
        <taxon>Endopterygota</taxon>
        <taxon>Coleoptera</taxon>
        <taxon>Polyphaga</taxon>
        <taxon>Scarabaeiformia</taxon>
        <taxon>Scarabaeidae</taxon>
        <taxon>Melolonthinae</taxon>
        <taxon>Holotrichia</taxon>
    </lineage>
</organism>